<organism evidence="1 3">
    <name type="scientific">Bombus vosnesenskii</name>
    <dbReference type="NCBI Taxonomy" id="207650"/>
    <lineage>
        <taxon>Eukaryota</taxon>
        <taxon>Metazoa</taxon>
        <taxon>Ecdysozoa</taxon>
        <taxon>Arthropoda</taxon>
        <taxon>Hexapoda</taxon>
        <taxon>Insecta</taxon>
        <taxon>Pterygota</taxon>
        <taxon>Neoptera</taxon>
        <taxon>Endopterygota</taxon>
        <taxon>Hymenoptera</taxon>
        <taxon>Apocrita</taxon>
        <taxon>Aculeata</taxon>
        <taxon>Apoidea</taxon>
        <taxon>Anthophila</taxon>
        <taxon>Apidae</taxon>
        <taxon>Bombus</taxon>
        <taxon>Pyrobombus</taxon>
    </lineage>
</organism>
<evidence type="ECO:0000313" key="3">
    <source>
        <dbReference type="RefSeq" id="XP_033355496.1"/>
    </source>
</evidence>
<protein>
    <submittedName>
        <fullName evidence="2 3">Uncharacterized protein LOC117236544</fullName>
    </submittedName>
</protein>
<reference evidence="2 3" key="1">
    <citation type="submission" date="2025-04" db="UniProtKB">
        <authorList>
            <consortium name="RefSeq"/>
        </authorList>
    </citation>
    <scope>IDENTIFICATION</scope>
    <source>
        <tissue evidence="2 3">Muscle</tissue>
    </source>
</reference>
<dbReference type="KEGG" id="bvk:117236544"/>
<name>A0A6J3KTQ3_9HYME</name>
<gene>
    <name evidence="2 3" type="primary">LOC117236544</name>
</gene>
<accession>A0A6J3KTQ3</accession>
<dbReference type="GeneID" id="117236544"/>
<keyword evidence="1" id="KW-1185">Reference proteome</keyword>
<evidence type="ECO:0000313" key="1">
    <source>
        <dbReference type="Proteomes" id="UP000504631"/>
    </source>
</evidence>
<dbReference type="Proteomes" id="UP000504631">
    <property type="component" value="Unplaced"/>
</dbReference>
<sequence>MEPIRRSLQNIRNRKTRMDQGACSPENIFAVDYPLTECTGCSHTRTVCLVREFAAHRRLAANCKNPFFSRRKEQGIQKPYPPGHVYVCAGCTLSAHHRTQCIRAGKGRPTYTSRQRDDDFHYFAGTRGKTCLTSATSPSVSRISHHDNHELTDKQLYF</sequence>
<evidence type="ECO:0000313" key="2">
    <source>
        <dbReference type="RefSeq" id="XP_033355495.1"/>
    </source>
</evidence>
<dbReference type="RefSeq" id="XP_033355496.1">
    <property type="nucleotide sequence ID" value="XM_033499605.1"/>
</dbReference>
<proteinExistence type="predicted"/>
<dbReference type="RefSeq" id="XP_033355495.1">
    <property type="nucleotide sequence ID" value="XM_033499604.1"/>
</dbReference>
<dbReference type="AlphaFoldDB" id="A0A6J3KTQ3"/>